<comment type="caution">
    <text evidence="1">The sequence shown here is derived from an EMBL/GenBank/DDBJ whole genome shotgun (WGS) entry which is preliminary data.</text>
</comment>
<evidence type="ECO:0000313" key="1">
    <source>
        <dbReference type="EMBL" id="GFQ65170.1"/>
    </source>
</evidence>
<evidence type="ECO:0000313" key="2">
    <source>
        <dbReference type="Proteomes" id="UP000887116"/>
    </source>
</evidence>
<dbReference type="OrthoDB" id="10543263at2759"/>
<dbReference type="Proteomes" id="UP000887116">
    <property type="component" value="Unassembled WGS sequence"/>
</dbReference>
<gene>
    <name evidence="1" type="ORF">TNCT_399221</name>
</gene>
<organism evidence="1 2">
    <name type="scientific">Trichonephila clavata</name>
    <name type="common">Joro spider</name>
    <name type="synonym">Nephila clavata</name>
    <dbReference type="NCBI Taxonomy" id="2740835"/>
    <lineage>
        <taxon>Eukaryota</taxon>
        <taxon>Metazoa</taxon>
        <taxon>Ecdysozoa</taxon>
        <taxon>Arthropoda</taxon>
        <taxon>Chelicerata</taxon>
        <taxon>Arachnida</taxon>
        <taxon>Araneae</taxon>
        <taxon>Araneomorphae</taxon>
        <taxon>Entelegynae</taxon>
        <taxon>Araneoidea</taxon>
        <taxon>Nephilidae</taxon>
        <taxon>Trichonephila</taxon>
    </lineage>
</organism>
<reference evidence="1" key="1">
    <citation type="submission" date="2020-07" db="EMBL/GenBank/DDBJ databases">
        <title>Multicomponent nature underlies the extraordinary mechanical properties of spider dragline silk.</title>
        <authorList>
            <person name="Kono N."/>
            <person name="Nakamura H."/>
            <person name="Mori M."/>
            <person name="Yoshida Y."/>
            <person name="Ohtoshi R."/>
            <person name="Malay A.D."/>
            <person name="Moran D.A.P."/>
            <person name="Tomita M."/>
            <person name="Numata K."/>
            <person name="Arakawa K."/>
        </authorList>
    </citation>
    <scope>NUCLEOTIDE SEQUENCE</scope>
</reference>
<dbReference type="AlphaFoldDB" id="A0A8X6EXH1"/>
<dbReference type="EMBL" id="BMAO01010150">
    <property type="protein sequence ID" value="GFQ65170.1"/>
    <property type="molecule type" value="Genomic_DNA"/>
</dbReference>
<sequence length="226" mass="26906">MQFHMRQMNPEFNRFQACVSSEYSPLEFVNYETNEHLAKNQQNVSHQYNEIESYHLVENQIFNNPFEASENSKIKLDRNEINPQFNTNQPNVSSQYSYMNFYDEEMNPQQLDINQLISSYEYNQMEYGKYEMNLQQLDINQLILPSEYSQIEYGRYEMNPKHELSQLNKSSECSHLEYCSEEINPQINENQRTVTNADENHSFVGRISSQQLTTLNEIDLEPPQKH</sequence>
<keyword evidence="2" id="KW-1185">Reference proteome</keyword>
<protein>
    <submittedName>
        <fullName evidence="1">Uncharacterized protein</fullName>
    </submittedName>
</protein>
<accession>A0A8X6EXH1</accession>
<proteinExistence type="predicted"/>
<name>A0A8X6EXH1_TRICU</name>